<evidence type="ECO:0008006" key="3">
    <source>
        <dbReference type="Google" id="ProtNLM"/>
    </source>
</evidence>
<dbReference type="RefSeq" id="WP_110306874.1">
    <property type="nucleotide sequence ID" value="NZ_QJHK01000009.1"/>
</dbReference>
<evidence type="ECO:0000313" key="1">
    <source>
        <dbReference type="EMBL" id="PXY40613.1"/>
    </source>
</evidence>
<name>A0A2V4BRZ5_9FLAO</name>
<dbReference type="AlphaFoldDB" id="A0A2V4BRZ5"/>
<dbReference type="EMBL" id="QJHK01000009">
    <property type="protein sequence ID" value="PXY40613.1"/>
    <property type="molecule type" value="Genomic_DNA"/>
</dbReference>
<reference evidence="1 2" key="1">
    <citation type="submission" date="2018-05" db="EMBL/GenBank/DDBJ databases">
        <title>Flavobacterium sp. strain IMCC34759, incomplete genome.</title>
        <authorList>
            <person name="Joung Y."/>
            <person name="Cho J."/>
        </authorList>
    </citation>
    <scope>NUCLEOTIDE SEQUENCE [LARGE SCALE GENOMIC DNA]</scope>
    <source>
        <strain evidence="1 2">IMCC34759</strain>
    </source>
</reference>
<dbReference type="OrthoDB" id="1246696at2"/>
<keyword evidence="2" id="KW-1185">Reference proteome</keyword>
<comment type="caution">
    <text evidence="1">The sequence shown here is derived from an EMBL/GenBank/DDBJ whole genome shotgun (WGS) entry which is preliminary data.</text>
</comment>
<accession>A0A2V4BRZ5</accession>
<protein>
    <recommendedName>
        <fullName evidence="3">LysM domain-containing protein</fullName>
    </recommendedName>
</protein>
<evidence type="ECO:0000313" key="2">
    <source>
        <dbReference type="Proteomes" id="UP000247903"/>
    </source>
</evidence>
<sequence length="396" mass="46068">MLYIPDFAYENHLVYKIKEGDTLKKVAEQLEVDSYSLRSYHNMRCPLDDLIEADFKPHLKFLIIESEESKIARATHRENVHFVNNFKLPFTPQGLNNNYLAMYTIENGEEQHTVKEEINVKFINKDKNDFSLIEINRISQVYIDGKEADTMADELAEKTAKVFYPLQVVIDTKGELVAIYNFEDIRKRWQKVKRKVLKDFQGEVLHEALLKFEDRLQNDEIIFDSLSKDWFLKVFFNNLNIEYTQNLTIQKVIEFPISQKTGNVSFTVEQTILPTLDAYNLINITQTGILSDLRSKNDFENDLLFPEDDSEENNAEKAEGSYTAYYFLDPNTNVLESVYLECEIKLDIPQKLTIVISNIEGNAKLNLSSNISFLDEDIKEKKSSIFKLFLEVITGK</sequence>
<dbReference type="Proteomes" id="UP000247903">
    <property type="component" value="Unassembled WGS sequence"/>
</dbReference>
<proteinExistence type="predicted"/>
<organism evidence="1 2">
    <name type="scientific">Flavobacterium cheongpyeongense</name>
    <dbReference type="NCBI Taxonomy" id="2212651"/>
    <lineage>
        <taxon>Bacteria</taxon>
        <taxon>Pseudomonadati</taxon>
        <taxon>Bacteroidota</taxon>
        <taxon>Flavobacteriia</taxon>
        <taxon>Flavobacteriales</taxon>
        <taxon>Flavobacteriaceae</taxon>
        <taxon>Flavobacterium</taxon>
    </lineage>
</organism>
<gene>
    <name evidence="1" type="ORF">DMB65_11945</name>
</gene>